<keyword evidence="2" id="KW-0819">tRNA processing</keyword>
<dbReference type="InterPro" id="IPR020095">
    <property type="entry name" value="PsdUridine_synth_TruA_C"/>
</dbReference>
<dbReference type="Proteomes" id="UP001357485">
    <property type="component" value="Unassembled WGS sequence"/>
</dbReference>
<comment type="similarity">
    <text evidence="1">Belongs to the tRNA pseudouridine synthase TruA family.</text>
</comment>
<dbReference type="Gene3D" id="3.30.70.580">
    <property type="entry name" value="Pseudouridine synthase I, catalytic domain, N-terminal subdomain"/>
    <property type="match status" value="1"/>
</dbReference>
<comment type="caution">
    <text evidence="6">The sequence shown here is derived from an EMBL/GenBank/DDBJ whole genome shotgun (WGS) entry which is preliminary data.</text>
</comment>
<feature type="domain" description="Pseudouridine synthase I TruA alpha/beta" evidence="5">
    <location>
        <begin position="302"/>
        <end position="345"/>
    </location>
</feature>
<dbReference type="Gene3D" id="3.30.70.660">
    <property type="entry name" value="Pseudouridine synthase I, catalytic domain, C-terminal subdomain"/>
    <property type="match status" value="2"/>
</dbReference>
<dbReference type="InterPro" id="IPR020097">
    <property type="entry name" value="PsdUridine_synth_TruA_a/b_dom"/>
</dbReference>
<feature type="domain" description="Pseudouridine synthase I TruA alpha/beta" evidence="5">
    <location>
        <begin position="535"/>
        <end position="612"/>
    </location>
</feature>
<dbReference type="SUPFAM" id="SSF55120">
    <property type="entry name" value="Pseudouridine synthase"/>
    <property type="match status" value="2"/>
</dbReference>
<dbReference type="EC" id="5.4.99.45" evidence="6"/>
<evidence type="ECO:0000313" key="7">
    <source>
        <dbReference type="Proteomes" id="UP001357485"/>
    </source>
</evidence>
<proteinExistence type="inferred from homology"/>
<dbReference type="EMBL" id="JAVRRA010000011">
    <property type="protein sequence ID" value="KAK5296638.1"/>
    <property type="molecule type" value="Genomic_DNA"/>
</dbReference>
<dbReference type="InterPro" id="IPR001406">
    <property type="entry name" value="PsdUridine_synth_TruA"/>
</dbReference>
<dbReference type="GO" id="GO:0160154">
    <property type="term" value="F:tRNA pseudouridine(38/39) synthase activity"/>
    <property type="evidence" value="ECO:0007669"/>
    <property type="project" value="UniProtKB-EC"/>
</dbReference>
<dbReference type="InterPro" id="IPR001005">
    <property type="entry name" value="SANT/Myb"/>
</dbReference>
<evidence type="ECO:0000256" key="4">
    <source>
        <dbReference type="SAM" id="MobiDB-lite"/>
    </source>
</evidence>
<dbReference type="Pfam" id="PF01416">
    <property type="entry name" value="PseudoU_synth_1"/>
    <property type="match status" value="2"/>
</dbReference>
<evidence type="ECO:0000313" key="6">
    <source>
        <dbReference type="EMBL" id="KAK5296638.1"/>
    </source>
</evidence>
<feature type="region of interest" description="Disordered" evidence="4">
    <location>
        <begin position="163"/>
        <end position="182"/>
    </location>
</feature>
<evidence type="ECO:0000259" key="5">
    <source>
        <dbReference type="Pfam" id="PF01416"/>
    </source>
</evidence>
<sequence>MAEPANYADWSNEQLIARVMELEQRLKGQTKSFKPSRTTISDRVALPYLPKQKSRPVHAFDPSKYSTRFIALKFAYLGRAYNGFEHHANNKTPLPTVEEVLWRALMKTKLIFPTKDGVVQGDADGGVNWEGCEYSKCGRTDKGVSAFGQVIAIRVRSNRKVKRQAETNITRGDPAGTQENDVRAERDANIELHDREAATVSLDAATEEVNKENAVSFDPIRDELPYIQLLNRVLPEDIRVLAWCPSPPANFSARFSCKERRYKYFFTQPAFLPIPGADGVIETANTGLTREGWLDVGAMREAAKQLVGLHDFRNFCKVDPAKQITNFERRIYHASIEEVPKNLKPLALVSDSSFAPTRSVFRTCWTQEETEFLLRSTRQGMSDDEISDLLPGRTSMAVSLRRRAIDPKGTLVAAAEEPDYSSFDWGPVSVAQYWTAEDDALLKQSRAMGQTWLETTRLFDPPRSLHACKSYYYSLRTPTQRSPSTSGQNFHKTYWDRNEYALLMRGIDESKSFQEMHDEYFPHRSIAGLSKKYGEVQRLEGFTPKIYTFTVHGSAFLWHQVRHLAAILFLVGQGLEPPSIVSELLDITKTPTKPKYEMATDTPLVLWDCIFPAEDSESGEDALDWIYVGDDGGIENSKRSDASAGNGKFGRGGVMDDLWSIWRKRKIDEMLAGTLLDVVAAQGTQNYRTKRDPESASRSARVFDGGDRPKLVGKYVPVLHKERMESVEAQNTRYAARKGLVKRETADVKVDDDADE</sequence>
<name>A0ABR0M9A3_9PEZI</name>
<gene>
    <name evidence="6" type="primary">DEG1</name>
    <name evidence="6" type="ORF">LTR16_000459</name>
</gene>
<evidence type="ECO:0000256" key="3">
    <source>
        <dbReference type="ARBA" id="ARBA00023235"/>
    </source>
</evidence>
<accession>A0ABR0M9A3</accession>
<dbReference type="PANTHER" id="PTHR11142:SF5">
    <property type="entry name" value="TRNA PSEUDOURIDINE(38_39) SYNTHASE"/>
    <property type="match status" value="1"/>
</dbReference>
<dbReference type="CDD" id="cd00167">
    <property type="entry name" value="SANT"/>
    <property type="match status" value="1"/>
</dbReference>
<protein>
    <submittedName>
        <fullName evidence="6">Pseudouridine synthase deg1</fullName>
        <ecNumber evidence="6">5.4.99.45</ecNumber>
    </submittedName>
</protein>
<evidence type="ECO:0000256" key="1">
    <source>
        <dbReference type="ARBA" id="ARBA00009375"/>
    </source>
</evidence>
<dbReference type="PANTHER" id="PTHR11142">
    <property type="entry name" value="PSEUDOURIDYLATE SYNTHASE"/>
    <property type="match status" value="1"/>
</dbReference>
<keyword evidence="7" id="KW-1185">Reference proteome</keyword>
<evidence type="ECO:0000256" key="2">
    <source>
        <dbReference type="ARBA" id="ARBA00022694"/>
    </source>
</evidence>
<dbReference type="InterPro" id="IPR020094">
    <property type="entry name" value="TruA/RsuA/RluB/E/F_N"/>
</dbReference>
<keyword evidence="3 6" id="KW-0413">Isomerase</keyword>
<reference evidence="6 7" key="1">
    <citation type="submission" date="2023-08" db="EMBL/GenBank/DDBJ databases">
        <title>Black Yeasts Isolated from many extreme environments.</title>
        <authorList>
            <person name="Coleine C."/>
            <person name="Stajich J.E."/>
            <person name="Selbmann L."/>
        </authorList>
    </citation>
    <scope>NUCLEOTIDE SEQUENCE [LARGE SCALE GENOMIC DNA]</scope>
    <source>
        <strain evidence="6 7">CCFEE 536</strain>
    </source>
</reference>
<dbReference type="InterPro" id="IPR020103">
    <property type="entry name" value="PsdUridine_synth_cat_dom_sf"/>
</dbReference>
<organism evidence="6 7">
    <name type="scientific">Cryomyces antarcticus</name>
    <dbReference type="NCBI Taxonomy" id="329879"/>
    <lineage>
        <taxon>Eukaryota</taxon>
        <taxon>Fungi</taxon>
        <taxon>Dikarya</taxon>
        <taxon>Ascomycota</taxon>
        <taxon>Pezizomycotina</taxon>
        <taxon>Dothideomycetes</taxon>
        <taxon>Dothideomycetes incertae sedis</taxon>
        <taxon>Cryomyces</taxon>
    </lineage>
</organism>